<accession>A0A4C2E9J2</accession>
<feature type="region of interest" description="Disordered" evidence="7">
    <location>
        <begin position="1203"/>
        <end position="1247"/>
    </location>
</feature>
<dbReference type="GO" id="GO:0070390">
    <property type="term" value="C:transcription export complex 2"/>
    <property type="evidence" value="ECO:0007669"/>
    <property type="project" value="UniProtKB-UniRule"/>
</dbReference>
<feature type="compositionally biased region" description="Low complexity" evidence="7">
    <location>
        <begin position="617"/>
        <end position="628"/>
    </location>
</feature>
<evidence type="ECO:0000313" key="10">
    <source>
        <dbReference type="EMBL" id="GCF00875.1"/>
    </source>
</evidence>
<evidence type="ECO:0000256" key="3">
    <source>
        <dbReference type="ARBA" id="ARBA00023242"/>
    </source>
</evidence>
<evidence type="ECO:0000259" key="9">
    <source>
        <dbReference type="Pfam" id="PF12209"/>
    </source>
</evidence>
<dbReference type="PANTHER" id="PTHR12436">
    <property type="entry name" value="80 KDA MCM3-ASSOCIATED PROTEIN"/>
    <property type="match status" value="1"/>
</dbReference>
<evidence type="ECO:0000256" key="4">
    <source>
        <dbReference type="ARBA" id="ARBA00038443"/>
    </source>
</evidence>
<keyword evidence="3 5" id="KW-0539">Nucleus</keyword>
<dbReference type="PANTHER" id="PTHR12436:SF3">
    <property type="entry name" value="GERMINAL-CENTER ASSOCIATED NUCLEAR PROTEIN"/>
    <property type="match status" value="1"/>
</dbReference>
<gene>
    <name evidence="10" type="ORF">ZYGM_001313</name>
</gene>
<dbReference type="Pfam" id="PF03399">
    <property type="entry name" value="SAC3_GANP"/>
    <property type="match status" value="1"/>
</dbReference>
<dbReference type="Gene3D" id="6.10.250.2880">
    <property type="match status" value="1"/>
</dbReference>
<keyword evidence="2" id="KW-0597">Phosphoprotein</keyword>
<feature type="compositionally biased region" description="Acidic residues" evidence="7">
    <location>
        <begin position="584"/>
        <end position="599"/>
    </location>
</feature>
<evidence type="ECO:0000256" key="5">
    <source>
        <dbReference type="PIRNR" id="PIRNR037320"/>
    </source>
</evidence>
<comment type="caution">
    <text evidence="10">The sequence shown here is derived from an EMBL/GenBank/DDBJ whole genome shotgun (WGS) entry which is preliminary data.</text>
</comment>
<sequence length="1314" mass="150586">MSIPFGASIPTSGFNFFNSQKSSPHSGGTNNNNGNKSNGVFKVSDKKGNGGFKNSQRLPKKVLPTSRPRHSDKVKQANRDSNNGKPKLSRIDATDNSKIGSLLTNPQEAGFRKISHKPRQLPRFLINQQPQLKPKKFIQDPWDAANQQKMLQLESSIEDFSEMYETLKKMRDVERKMMESKHLVDKADSAKDLTEAIDFQGTCQNMCPIFERARRNVEFAVYSYEKNSPEDKKASRYKALKVFARPAAAAAPPLPSDVRPPHILVKSLDYIVENLLTTLPDSEGFIWDRMRSIRQDFTYQNYCGPEAIDCNERIVRIHLLIVHVMAKSNIEYSLQQELEQLHKSLITLSEIYDEVRSSGGSCPNEAEFRAYALLSKVRDPEYDKNLEKLPAEIFQDDLVQQAVCFRRIVSNSNYVERGILRTENCLNFYQRFFQLIKTGRIPFLMCSFLELYVNEIRFYAFKALSYSVNKKHKPIPIEYFMENFAFNDEEELIEFCKYYSIEITPDGVELKTLVYNSHRIPEKQPMKQAYLNYVDNMLQGSTFSLIINSGKTNIDTIPEVHSKLLSVDDNTEVDTIEREINQEVGEEEEAESPEIEGEKEEIQREALIRDTNTSQKSNSPMLSVPSSSRQEIIKSNNIQNDRILPLTAPQAENPVMSIKAFDTKTEGFRSTQPLLRGEQPTRSSPQSHQTSQIFNIPEVQQDTELPKVNDFKSEESQLIEIQKENKKEKEKNKNQIASQIAEEIIKDVVQQKITPAIKKQIESNKGRDAQISELSEVLYRAFIHEKLYLLFLNSKAENHHDELLKQKSMSKWNHKFRSSVQRRELEKKRKEDIERVGRQLGVPVYKKPKFLGGTPHSDDSSFSFFSSHKKGITFSPVNNEVNKFDIHADKRSNVWKTLPLREIYFNKISSNFFPPEEPIMADLFIYDKNWNSICGSWMVNKFGLANKETAYQLSNEKLKMNVRCIDACYNPSEFTNLQLLVFNTGVTDSNIFDLELKLQQDGEELIKLITGISLNTNICFTLLVVYWESAETPLDGTVVSKCLKLNRIAKSFSGVLEHIRTININSNDPHEVLKNGLVGIATRYRLRLTDRGRYNRNLKEKRTTQDASQLLTTRTIDERMKRIHESEEQKLQKLQDERNTYVHLQSHVAASPKLKKRKLPVLLSKKRDNHYETPQAKRTASNSSSAMFSHLAVKLGNGNRFSSLNLPPATPSHSTNLPITLMDSNETPSLPQQQQQQQKQHQQHERAIQEPSLFQTPMNSTVASNYHDTSLISQVSSTPSVNSPANLQEIPSNLKELKELIESVKTKVNGNRIS</sequence>
<feature type="compositionally biased region" description="Polar residues" evidence="7">
    <location>
        <begin position="9"/>
        <end position="21"/>
    </location>
</feature>
<comment type="similarity">
    <text evidence="4 5">Belongs to the SAC3 family.</text>
</comment>
<evidence type="ECO:0000256" key="6">
    <source>
        <dbReference type="SAM" id="Coils"/>
    </source>
</evidence>
<dbReference type="FunFam" id="1.25.40.990:FF:000008">
    <property type="entry name" value="Nuclear mRNA export protein SAC3"/>
    <property type="match status" value="1"/>
</dbReference>
<feature type="coiled-coil region" evidence="6">
    <location>
        <begin position="711"/>
        <end position="739"/>
    </location>
</feature>
<proteinExistence type="inferred from homology"/>
<keyword evidence="6" id="KW-0175">Coiled coil</keyword>
<dbReference type="Pfam" id="PF12209">
    <property type="entry name" value="SAC3"/>
    <property type="match status" value="1"/>
</dbReference>
<organism evidence="10 11">
    <name type="scientific">Zygosaccharomyces mellis</name>
    <dbReference type="NCBI Taxonomy" id="42258"/>
    <lineage>
        <taxon>Eukaryota</taxon>
        <taxon>Fungi</taxon>
        <taxon>Dikarya</taxon>
        <taxon>Ascomycota</taxon>
        <taxon>Saccharomycotina</taxon>
        <taxon>Saccharomycetes</taxon>
        <taxon>Saccharomycetales</taxon>
        <taxon>Saccharomycetaceae</taxon>
        <taxon>Zygosaccharomyces</taxon>
    </lineage>
</organism>
<feature type="region of interest" description="Disordered" evidence="7">
    <location>
        <begin position="581"/>
        <end position="630"/>
    </location>
</feature>
<dbReference type="GO" id="GO:0042274">
    <property type="term" value="P:ribosomal small subunit biogenesis"/>
    <property type="evidence" value="ECO:0007669"/>
    <property type="project" value="UniProtKB-UniRule"/>
</dbReference>
<evidence type="ECO:0000256" key="7">
    <source>
        <dbReference type="SAM" id="MobiDB-lite"/>
    </source>
</evidence>
<feature type="coiled-coil region" evidence="6">
    <location>
        <begin position="1117"/>
        <end position="1144"/>
    </location>
</feature>
<feature type="compositionally biased region" description="Basic and acidic residues" evidence="7">
    <location>
        <begin position="69"/>
        <end position="78"/>
    </location>
</feature>
<reference evidence="10 11" key="1">
    <citation type="submission" date="2019-01" db="EMBL/GenBank/DDBJ databases">
        <title>Draft Genome Sequencing of Zygosaccharomyces mellis Ca-7.</title>
        <authorList>
            <person name="Shiwa Y."/>
            <person name="Kanesaki Y."/>
            <person name="Ishige T."/>
            <person name="Mura K."/>
            <person name="Hori T."/>
            <person name="Tamura T."/>
        </authorList>
    </citation>
    <scope>NUCLEOTIDE SEQUENCE [LARGE SCALE GENOMIC DNA]</scope>
    <source>
        <strain evidence="10 11">Ca-7</strain>
    </source>
</reference>
<feature type="compositionally biased region" description="Low complexity" evidence="7">
    <location>
        <begin position="22"/>
        <end position="39"/>
    </location>
</feature>
<dbReference type="EMBL" id="BIMX01000023">
    <property type="protein sequence ID" value="GCF00875.1"/>
    <property type="molecule type" value="Genomic_DNA"/>
</dbReference>
<dbReference type="OrthoDB" id="264795at2759"/>
<dbReference type="InterPro" id="IPR024293">
    <property type="entry name" value="SAC3_helical"/>
</dbReference>
<dbReference type="PIRSF" id="PIRSF037320">
    <property type="entry name" value="mRNA_export_factor_Sac3"/>
    <property type="match status" value="1"/>
</dbReference>
<dbReference type="Gene3D" id="1.25.40.990">
    <property type="match status" value="1"/>
</dbReference>
<evidence type="ECO:0000256" key="2">
    <source>
        <dbReference type="ARBA" id="ARBA00022553"/>
    </source>
</evidence>
<protein>
    <recommendedName>
        <fullName evidence="5">Nuclear mRNA export factor</fullName>
    </recommendedName>
</protein>
<dbReference type="GO" id="GO:0006406">
    <property type="term" value="P:mRNA export from nucleus"/>
    <property type="evidence" value="ECO:0007669"/>
    <property type="project" value="UniProtKB-UniRule"/>
</dbReference>
<evidence type="ECO:0000313" key="11">
    <source>
        <dbReference type="Proteomes" id="UP000301737"/>
    </source>
</evidence>
<dbReference type="InterPro" id="IPR045107">
    <property type="entry name" value="SAC3/GANP/THP3"/>
</dbReference>
<evidence type="ECO:0000256" key="1">
    <source>
        <dbReference type="ARBA" id="ARBA00004259"/>
    </source>
</evidence>
<dbReference type="GO" id="GO:0005737">
    <property type="term" value="C:cytoplasm"/>
    <property type="evidence" value="ECO:0007669"/>
    <property type="project" value="TreeGrafter"/>
</dbReference>
<feature type="region of interest" description="Disordered" evidence="7">
    <location>
        <begin position="661"/>
        <end position="699"/>
    </location>
</feature>
<feature type="region of interest" description="Disordered" evidence="7">
    <location>
        <begin position="1157"/>
        <end position="1185"/>
    </location>
</feature>
<feature type="region of interest" description="Disordered" evidence="7">
    <location>
        <begin position="1"/>
        <end position="103"/>
    </location>
</feature>
<feature type="compositionally biased region" description="Polar residues" evidence="7">
    <location>
        <begin position="1176"/>
        <end position="1185"/>
    </location>
</feature>
<evidence type="ECO:0000259" key="8">
    <source>
        <dbReference type="Pfam" id="PF03399"/>
    </source>
</evidence>
<feature type="compositionally biased region" description="Polar residues" evidence="7">
    <location>
        <begin position="680"/>
        <end position="699"/>
    </location>
</feature>
<keyword evidence="11" id="KW-1185">Reference proteome</keyword>
<dbReference type="GO" id="GO:0005635">
    <property type="term" value="C:nuclear envelope"/>
    <property type="evidence" value="ECO:0007669"/>
    <property type="project" value="UniProtKB-SubCell"/>
</dbReference>
<dbReference type="Proteomes" id="UP000301737">
    <property type="component" value="Unassembled WGS sequence"/>
</dbReference>
<feature type="domain" description="SAC3/GANP/THP3 conserved" evidence="8">
    <location>
        <begin position="206"/>
        <end position="504"/>
    </location>
</feature>
<dbReference type="InterPro" id="IPR005062">
    <property type="entry name" value="SAC3/GANP/THP3_conserved"/>
</dbReference>
<comment type="subcellular location">
    <subcellularLocation>
        <location evidence="1 5">Nucleus envelope</location>
    </subcellularLocation>
</comment>
<name>A0A4C2E9J2_9SACH</name>
<feature type="compositionally biased region" description="Polar residues" evidence="7">
    <location>
        <begin position="1203"/>
        <end position="1231"/>
    </location>
</feature>
<feature type="domain" description="SAC3 helical" evidence="9">
    <location>
        <begin position="738"/>
        <end position="809"/>
    </location>
</feature>
<dbReference type="InterPro" id="IPR017173">
    <property type="entry name" value="Sac3"/>
</dbReference>